<comment type="caution">
    <text evidence="1">The sequence shown here is derived from an EMBL/GenBank/DDBJ whole genome shotgun (WGS) entry which is preliminary data.</text>
</comment>
<gene>
    <name evidence="1" type="ORF">AKK44_07565</name>
</gene>
<keyword evidence="2" id="KW-1185">Reference proteome</keyword>
<dbReference type="EMBL" id="LHQM01000040">
    <property type="protein sequence ID" value="KPJ21869.1"/>
    <property type="molecule type" value="Genomic_DNA"/>
</dbReference>
<organism evidence="1 2">
    <name type="scientific">Streptococcus phocae</name>
    <dbReference type="NCBI Taxonomy" id="119224"/>
    <lineage>
        <taxon>Bacteria</taxon>
        <taxon>Bacillati</taxon>
        <taxon>Bacillota</taxon>
        <taxon>Bacilli</taxon>
        <taxon>Lactobacillales</taxon>
        <taxon>Streptococcaceae</taxon>
        <taxon>Streptococcus</taxon>
    </lineage>
</organism>
<dbReference type="SUPFAM" id="SSF46785">
    <property type="entry name" value="Winged helix' DNA-binding domain"/>
    <property type="match status" value="1"/>
</dbReference>
<dbReference type="Proteomes" id="UP000049578">
    <property type="component" value="Unassembled WGS sequence"/>
</dbReference>
<reference evidence="1 2" key="1">
    <citation type="submission" date="2015-08" db="EMBL/GenBank/DDBJ databases">
        <title>Genome sequence of Streptococcus phocae subsp. phocae ATCC 51973T isolated from liver specimen obtained from seal.</title>
        <authorList>
            <person name="Avendano-Herrera R."/>
        </authorList>
    </citation>
    <scope>NUCLEOTIDE SEQUENCE [LARGE SCALE GENOMIC DNA]</scope>
    <source>
        <strain evidence="1 2">ATCC 51973</strain>
    </source>
</reference>
<dbReference type="RefSeq" id="WP_054279180.1">
    <property type="nucleotide sequence ID" value="NZ_LHQM01000040.1"/>
</dbReference>
<dbReference type="PATRIC" id="fig|119224.3.peg.1260"/>
<feature type="non-terminal residue" evidence="1">
    <location>
        <position position="449"/>
    </location>
</feature>
<accession>A0A0P6S6K7</accession>
<sequence>MDKNEDAKMLIPYNKAKGQYDKLFPTLFDLGNISKDDERIVNAILSELHRLPYSESGIEIDYDRIAILAGGQYTRELKIDGERVIATNNIKRFSTAIEDIGSFLSQVHYKKVIGLDEFGIPNKFDHIFLFKDKFTIDHGARKLTVYLSDYIYQDEVLDETGAIETPQRRVYELFYQDDWSKIHHLKYSLFIHNSLKSQYSMRLYREIAGYRSYGSYYAYAERFEKDIMKLSTPSLIQNKSVLIRRAFKELKELKDQFGNPIIPDLEMVIERRGRGTYKYSFTFKKFTNDLLPVLGMTSEGFYILQFPSQQMSVIDSQEEDADYIEVSNYFVTIFGTDNSVNNSNNRNTLKEWLKVADKELIIEMLRRTSTDSSRKFGWTIKAMKNLLSQDVTTIEGLRESDQLKFNRSESLITRLIEQNPQYAQLFVMLKELTSEPTIAPVIIEDVENY</sequence>
<evidence type="ECO:0000313" key="1">
    <source>
        <dbReference type="EMBL" id="KPJ21869.1"/>
    </source>
</evidence>
<proteinExistence type="predicted"/>
<name>A0A0P6S6K7_9STRE</name>
<evidence type="ECO:0000313" key="2">
    <source>
        <dbReference type="Proteomes" id="UP000049578"/>
    </source>
</evidence>
<dbReference type="InterPro" id="IPR036390">
    <property type="entry name" value="WH_DNA-bd_sf"/>
</dbReference>
<protein>
    <submittedName>
        <fullName evidence="1">Uncharacterized protein</fullName>
    </submittedName>
</protein>
<dbReference type="AlphaFoldDB" id="A0A0P6S6K7"/>